<comment type="caution">
    <text evidence="1">The sequence shown here is derived from an EMBL/GenBank/DDBJ whole genome shotgun (WGS) entry which is preliminary data.</text>
</comment>
<reference evidence="1 2" key="1">
    <citation type="submission" date="2020-04" db="EMBL/GenBank/DDBJ databases">
        <title>MicrobeNet Type strains.</title>
        <authorList>
            <person name="Nicholson A.C."/>
        </authorList>
    </citation>
    <scope>NUCLEOTIDE SEQUENCE [LARGE SCALE GENOMIC DNA]</scope>
    <source>
        <strain evidence="1 2">ATCC BAA-787</strain>
    </source>
</reference>
<protein>
    <submittedName>
        <fullName evidence="1">Uncharacterized protein</fullName>
    </submittedName>
</protein>
<dbReference type="EMBL" id="JAAXOY010000724">
    <property type="protein sequence ID" value="NKY41449.1"/>
    <property type="molecule type" value="Genomic_DNA"/>
</dbReference>
<gene>
    <name evidence="1" type="ORF">HGA02_18580</name>
</gene>
<sequence length="47" mass="5165">MTSPATLRRTADVETEDGAFSRLAGRVQRHPWWVMLGSLALLGLLAL</sequence>
<dbReference type="Proteomes" id="UP000777774">
    <property type="component" value="Unassembled WGS sequence"/>
</dbReference>
<proteinExistence type="predicted"/>
<keyword evidence="2" id="KW-1185">Reference proteome</keyword>
<evidence type="ECO:0000313" key="2">
    <source>
        <dbReference type="Proteomes" id="UP000777774"/>
    </source>
</evidence>
<name>A0ABX1K5R7_9CELL</name>
<accession>A0ABX1K5R7</accession>
<organism evidence="1 2">
    <name type="scientific">Cellulomonas septica</name>
    <dbReference type="NCBI Taxonomy" id="285080"/>
    <lineage>
        <taxon>Bacteria</taxon>
        <taxon>Bacillati</taxon>
        <taxon>Actinomycetota</taxon>
        <taxon>Actinomycetes</taxon>
        <taxon>Micrococcales</taxon>
        <taxon>Cellulomonadaceae</taxon>
        <taxon>Cellulomonas</taxon>
    </lineage>
</organism>
<evidence type="ECO:0000313" key="1">
    <source>
        <dbReference type="EMBL" id="NKY41449.1"/>
    </source>
</evidence>
<feature type="non-terminal residue" evidence="1">
    <location>
        <position position="47"/>
    </location>
</feature>